<keyword evidence="2 6" id="KW-0732">Signal</keyword>
<keyword evidence="4 5" id="KW-0326">Glycosidase</keyword>
<evidence type="ECO:0000256" key="2">
    <source>
        <dbReference type="ARBA" id="ARBA00022729"/>
    </source>
</evidence>
<organism evidence="8 9">
    <name type="scientific">Mucilaginibacter mali</name>
    <dbReference type="NCBI Taxonomy" id="2740462"/>
    <lineage>
        <taxon>Bacteria</taxon>
        <taxon>Pseudomonadati</taxon>
        <taxon>Bacteroidota</taxon>
        <taxon>Sphingobacteriia</taxon>
        <taxon>Sphingobacteriales</taxon>
        <taxon>Sphingobacteriaceae</taxon>
        <taxon>Mucilaginibacter</taxon>
    </lineage>
</organism>
<feature type="signal peptide" evidence="6">
    <location>
        <begin position="1"/>
        <end position="21"/>
    </location>
</feature>
<dbReference type="GO" id="GO:0004557">
    <property type="term" value="F:alpha-galactosidase activity"/>
    <property type="evidence" value="ECO:0007669"/>
    <property type="project" value="UniProtKB-EC"/>
</dbReference>
<dbReference type="SUPFAM" id="SSF51011">
    <property type="entry name" value="Glycosyl hydrolase domain"/>
    <property type="match status" value="1"/>
</dbReference>
<dbReference type="InterPro" id="IPR013780">
    <property type="entry name" value="Glyco_hydro_b"/>
</dbReference>
<dbReference type="AlphaFoldDB" id="A0A7D4TPZ2"/>
<dbReference type="CDD" id="cd14792">
    <property type="entry name" value="GH27"/>
    <property type="match status" value="1"/>
</dbReference>
<feature type="chain" id="PRO_5028797650" description="Alpha-galactosidase" evidence="6">
    <location>
        <begin position="22"/>
        <end position="402"/>
    </location>
</feature>
<dbReference type="InterPro" id="IPR041233">
    <property type="entry name" value="Melibiase_C"/>
</dbReference>
<evidence type="ECO:0000256" key="6">
    <source>
        <dbReference type="SAM" id="SignalP"/>
    </source>
</evidence>
<evidence type="ECO:0000256" key="4">
    <source>
        <dbReference type="ARBA" id="ARBA00023295"/>
    </source>
</evidence>
<name>A0A7D4TPZ2_9SPHI</name>
<evidence type="ECO:0000256" key="5">
    <source>
        <dbReference type="RuleBase" id="RU361168"/>
    </source>
</evidence>
<dbReference type="Gene3D" id="3.20.20.70">
    <property type="entry name" value="Aldolase class I"/>
    <property type="match status" value="1"/>
</dbReference>
<evidence type="ECO:0000313" key="9">
    <source>
        <dbReference type="Proteomes" id="UP000505355"/>
    </source>
</evidence>
<gene>
    <name evidence="8" type="ORF">HQ865_15370</name>
</gene>
<comment type="similarity">
    <text evidence="1 5">Belongs to the glycosyl hydrolase 27 family.</text>
</comment>
<accession>A0A7D4TPZ2</accession>
<dbReference type="GO" id="GO:0005975">
    <property type="term" value="P:carbohydrate metabolic process"/>
    <property type="evidence" value="ECO:0007669"/>
    <property type="project" value="InterPro"/>
</dbReference>
<dbReference type="InterPro" id="IPR017853">
    <property type="entry name" value="GH"/>
</dbReference>
<dbReference type="PRINTS" id="PR00740">
    <property type="entry name" value="GLHYDRLASE27"/>
</dbReference>
<dbReference type="KEGG" id="mmab:HQ865_15370"/>
<dbReference type="FunFam" id="3.20.20.70:FF:000197">
    <property type="entry name" value="Alpha-galactosidase"/>
    <property type="match status" value="1"/>
</dbReference>
<dbReference type="EC" id="3.2.1.22" evidence="5"/>
<evidence type="ECO:0000259" key="7">
    <source>
        <dbReference type="Pfam" id="PF17801"/>
    </source>
</evidence>
<evidence type="ECO:0000256" key="1">
    <source>
        <dbReference type="ARBA" id="ARBA00009743"/>
    </source>
</evidence>
<dbReference type="SUPFAM" id="SSF51445">
    <property type="entry name" value="(Trans)glycosidases"/>
    <property type="match status" value="1"/>
</dbReference>
<dbReference type="EMBL" id="CP054139">
    <property type="protein sequence ID" value="QKJ31074.1"/>
    <property type="molecule type" value="Genomic_DNA"/>
</dbReference>
<sequence>MKYLKLNLFATLLVTGITAFAQEVKLAPTPPMGWMSWNLMEVNVNETGVKEIADAMVNSGMVKAGFNYIFIDDGWQGGRDNKNNIIPDAKKFPSGIKALADYVHSKGIKLGIYSDAAPLTCGQYTASLNFEEQDARTFAKWGIDYLKYDYCNAPEDVATAKQRYGKMASALRKSGRDIVFGICEWGPREPWNWGSEVGGQSWRTTYDIRDKWMDTEGKGGVGIYNVVDKMAGLAKFSGPGRWNDGDMLVVGLHGLKGPSSAFNGKGCSQAEYRSQMSLYCILNSPLYASCDIRKMDEDAKTIFTNTEVIALNQDALGKQAERKIKTDVWDVFVRPLANGDFAIAVLNKSGITQATKINFADLGLPDKYEIKDLWQHKVTGKANKWTGDITSHETKVFRLKKV</sequence>
<dbReference type="Gene3D" id="2.60.40.1180">
    <property type="entry name" value="Golgi alpha-mannosidase II"/>
    <property type="match status" value="1"/>
</dbReference>
<keyword evidence="3 5" id="KW-0378">Hydrolase</keyword>
<dbReference type="Proteomes" id="UP000505355">
    <property type="component" value="Chromosome"/>
</dbReference>
<dbReference type="RefSeq" id="WP_173415741.1">
    <property type="nucleotide sequence ID" value="NZ_CP054139.1"/>
</dbReference>
<reference evidence="8 9" key="1">
    <citation type="submission" date="2020-05" db="EMBL/GenBank/DDBJ databases">
        <title>Mucilaginibacter mali sp. nov.</title>
        <authorList>
            <person name="Kim H.S."/>
            <person name="Lee K.C."/>
            <person name="Suh M.K."/>
            <person name="Kim J.-S."/>
            <person name="Han K.-I."/>
            <person name="Eom M.K."/>
            <person name="Shin Y.K."/>
            <person name="Lee J.-S."/>
        </authorList>
    </citation>
    <scope>NUCLEOTIDE SEQUENCE [LARGE SCALE GENOMIC DNA]</scope>
    <source>
        <strain evidence="8 9">G2-14</strain>
    </source>
</reference>
<keyword evidence="9" id="KW-1185">Reference proteome</keyword>
<proteinExistence type="inferred from homology"/>
<protein>
    <recommendedName>
        <fullName evidence="5">Alpha-galactosidase</fullName>
        <ecNumber evidence="5">3.2.1.22</ecNumber>
    </recommendedName>
    <alternativeName>
        <fullName evidence="5">Melibiase</fullName>
    </alternativeName>
</protein>
<comment type="catalytic activity">
    <reaction evidence="5">
        <text>Hydrolysis of terminal, non-reducing alpha-D-galactose residues in alpha-D-galactosides, including galactose oligosaccharides, galactomannans and galactolipids.</text>
        <dbReference type="EC" id="3.2.1.22"/>
    </reaction>
</comment>
<evidence type="ECO:0000256" key="3">
    <source>
        <dbReference type="ARBA" id="ARBA00022801"/>
    </source>
</evidence>
<dbReference type="Pfam" id="PF17801">
    <property type="entry name" value="Melibiase_C"/>
    <property type="match status" value="1"/>
</dbReference>
<dbReference type="PANTHER" id="PTHR11452">
    <property type="entry name" value="ALPHA-GALACTOSIDASE/ALPHA-N-ACETYLGALACTOSAMINIDASE"/>
    <property type="match status" value="1"/>
</dbReference>
<dbReference type="InterPro" id="IPR000111">
    <property type="entry name" value="Glyco_hydro_27/36_CS"/>
</dbReference>
<dbReference type="InterPro" id="IPR013785">
    <property type="entry name" value="Aldolase_TIM"/>
</dbReference>
<keyword evidence="5" id="KW-1015">Disulfide bond</keyword>
<dbReference type="InterPro" id="IPR002241">
    <property type="entry name" value="Glyco_hydro_27"/>
</dbReference>
<evidence type="ECO:0000313" key="8">
    <source>
        <dbReference type="EMBL" id="QKJ31074.1"/>
    </source>
</evidence>
<dbReference type="PROSITE" id="PS00512">
    <property type="entry name" value="ALPHA_GALACTOSIDASE"/>
    <property type="match status" value="1"/>
</dbReference>
<dbReference type="Pfam" id="PF16499">
    <property type="entry name" value="Melibiase_2"/>
    <property type="match status" value="1"/>
</dbReference>
<dbReference type="PANTHER" id="PTHR11452:SF75">
    <property type="entry name" value="ALPHA-GALACTOSIDASE MEL1"/>
    <property type="match status" value="1"/>
</dbReference>
<feature type="domain" description="Alpha galactosidase C-terminal" evidence="7">
    <location>
        <begin position="328"/>
        <end position="399"/>
    </location>
</feature>